<protein>
    <submittedName>
        <fullName evidence="1">Uncharacterized protein</fullName>
    </submittedName>
</protein>
<proteinExistence type="predicted"/>
<dbReference type="EMBL" id="JAWDJW010002521">
    <property type="protein sequence ID" value="KAK3077770.1"/>
    <property type="molecule type" value="Genomic_DNA"/>
</dbReference>
<reference evidence="1" key="1">
    <citation type="submission" date="2024-09" db="EMBL/GenBank/DDBJ databases">
        <title>Black Yeasts Isolated from many extreme environments.</title>
        <authorList>
            <person name="Coleine C."/>
            <person name="Stajich J.E."/>
            <person name="Selbmann L."/>
        </authorList>
    </citation>
    <scope>NUCLEOTIDE SEQUENCE</scope>
    <source>
        <strain evidence="1">CCFEE 5737</strain>
    </source>
</reference>
<organism evidence="1 2">
    <name type="scientific">Coniosporium uncinatum</name>
    <dbReference type="NCBI Taxonomy" id="93489"/>
    <lineage>
        <taxon>Eukaryota</taxon>
        <taxon>Fungi</taxon>
        <taxon>Dikarya</taxon>
        <taxon>Ascomycota</taxon>
        <taxon>Pezizomycotina</taxon>
        <taxon>Dothideomycetes</taxon>
        <taxon>Dothideomycetes incertae sedis</taxon>
        <taxon>Coniosporium</taxon>
    </lineage>
</organism>
<feature type="non-terminal residue" evidence="1">
    <location>
        <position position="171"/>
    </location>
</feature>
<dbReference type="Proteomes" id="UP001186974">
    <property type="component" value="Unassembled WGS sequence"/>
</dbReference>
<gene>
    <name evidence="1" type="ORF">LTS18_009353</name>
</gene>
<accession>A0ACC3DMF9</accession>
<comment type="caution">
    <text evidence="1">The sequence shown here is derived from an EMBL/GenBank/DDBJ whole genome shotgun (WGS) entry which is preliminary data.</text>
</comment>
<keyword evidence="2" id="KW-1185">Reference proteome</keyword>
<evidence type="ECO:0000313" key="1">
    <source>
        <dbReference type="EMBL" id="KAK3077770.1"/>
    </source>
</evidence>
<evidence type="ECO:0000313" key="2">
    <source>
        <dbReference type="Proteomes" id="UP001186974"/>
    </source>
</evidence>
<sequence length="171" mass="18531">MDTNNNNNNNNDNDKKTPTKRYSLRDHTHTKTNMLKSLNPEADEFIPGGEFSSAASSPEMISSPEKKKGKKGNGKKAGRKEMWVKKKKEGVKGVKGTGSLVSKKKSGGEKMGLEDEGEGEGDDESGLQADFGGGEDVDDPFTDDDEHDVGGAFSLTPQHPPWSDFDLNRGT</sequence>
<name>A0ACC3DMF9_9PEZI</name>